<keyword evidence="5 9" id="KW-0812">Transmembrane</keyword>
<comment type="caution">
    <text evidence="10">The sequence shown here is derived from an EMBL/GenBank/DDBJ whole genome shotgun (WGS) entry which is preliminary data.</text>
</comment>
<sequence length="420" mass="44296">MHPIVRVSAEWGWRLLVLFAVVIALTMIVQRLATVLIPLAIALLAAAFLAPVVDWMQRVGIPRALGVFVALVGSLGLLAGVMTFVVEQFVAGVPQLTDEFTNSIHQIQDWLITGPLHLSDDQIRNAGDTIIKTIQSNQDSVTSGALTTATVIGEMLTGTFLTLFILIFFLYGGDQIWQFVTRVIPTQQRERVRTAGQLGFGTLVGFVRATVAVAAVDAIGIGAGLGILSVPLALPLASLVFLGAFIPIIGAFVAGFIAVFIALVTKGLVTALIVLGIIIAVMQVEGHVLQPLLLGRAVSIHPLAVVLAITAGVVLAGIVGGLLAVPFVAVMNTAIRSLLTERPEELFEELHTAGEHKTMFPADPDRADAGGISLPSLPFVGARRAAGEPSDADSGTTRDAKSDKTSDTERPRTDDGDTED</sequence>
<dbReference type="PANTHER" id="PTHR21716">
    <property type="entry name" value="TRANSMEMBRANE PROTEIN"/>
    <property type="match status" value="1"/>
</dbReference>
<reference evidence="11" key="1">
    <citation type="journal article" date="2019" name="Int. J. Syst. Evol. Microbiol.">
        <title>The Global Catalogue of Microorganisms (GCM) 10K type strain sequencing project: providing services to taxonomists for standard genome sequencing and annotation.</title>
        <authorList>
            <consortium name="The Broad Institute Genomics Platform"/>
            <consortium name="The Broad Institute Genome Sequencing Center for Infectious Disease"/>
            <person name="Wu L."/>
            <person name="Ma J."/>
        </authorList>
    </citation>
    <scope>NUCLEOTIDE SEQUENCE [LARGE SCALE GENOMIC DNA]</scope>
    <source>
        <strain evidence="11">JCM 18298</strain>
    </source>
</reference>
<feature type="compositionally biased region" description="Basic and acidic residues" evidence="8">
    <location>
        <begin position="396"/>
        <end position="420"/>
    </location>
</feature>
<evidence type="ECO:0000313" key="10">
    <source>
        <dbReference type="EMBL" id="GAA5045646.1"/>
    </source>
</evidence>
<gene>
    <name evidence="10" type="ORF">GCM10023318_10260</name>
</gene>
<evidence type="ECO:0000256" key="2">
    <source>
        <dbReference type="ARBA" id="ARBA00009773"/>
    </source>
</evidence>
<feature type="transmembrane region" description="Helical" evidence="9">
    <location>
        <begin position="12"/>
        <end position="29"/>
    </location>
</feature>
<evidence type="ECO:0000256" key="5">
    <source>
        <dbReference type="ARBA" id="ARBA00022692"/>
    </source>
</evidence>
<feature type="transmembrane region" description="Helical" evidence="9">
    <location>
        <begin position="304"/>
        <end position="330"/>
    </location>
</feature>
<organism evidence="10 11">
    <name type="scientific">Nocardia callitridis</name>
    <dbReference type="NCBI Taxonomy" id="648753"/>
    <lineage>
        <taxon>Bacteria</taxon>
        <taxon>Bacillati</taxon>
        <taxon>Actinomycetota</taxon>
        <taxon>Actinomycetes</taxon>
        <taxon>Mycobacteriales</taxon>
        <taxon>Nocardiaceae</taxon>
        <taxon>Nocardia</taxon>
    </lineage>
</organism>
<evidence type="ECO:0000256" key="6">
    <source>
        <dbReference type="ARBA" id="ARBA00022989"/>
    </source>
</evidence>
<accession>A0ABP9JVE1</accession>
<dbReference type="EMBL" id="BAABJM010000001">
    <property type="protein sequence ID" value="GAA5045646.1"/>
    <property type="molecule type" value="Genomic_DNA"/>
</dbReference>
<keyword evidence="4" id="KW-1003">Cell membrane</keyword>
<evidence type="ECO:0000256" key="4">
    <source>
        <dbReference type="ARBA" id="ARBA00022475"/>
    </source>
</evidence>
<evidence type="ECO:0000313" key="11">
    <source>
        <dbReference type="Proteomes" id="UP001500603"/>
    </source>
</evidence>
<feature type="transmembrane region" description="Helical" evidence="9">
    <location>
        <begin position="155"/>
        <end position="177"/>
    </location>
</feature>
<evidence type="ECO:0000256" key="7">
    <source>
        <dbReference type="ARBA" id="ARBA00023136"/>
    </source>
</evidence>
<feature type="region of interest" description="Disordered" evidence="8">
    <location>
        <begin position="383"/>
        <end position="420"/>
    </location>
</feature>
<dbReference type="Pfam" id="PF01594">
    <property type="entry name" value="AI-2E_transport"/>
    <property type="match status" value="1"/>
</dbReference>
<evidence type="ECO:0000256" key="1">
    <source>
        <dbReference type="ARBA" id="ARBA00004651"/>
    </source>
</evidence>
<feature type="transmembrane region" description="Helical" evidence="9">
    <location>
        <begin position="198"/>
        <end position="227"/>
    </location>
</feature>
<evidence type="ECO:0000256" key="9">
    <source>
        <dbReference type="SAM" id="Phobius"/>
    </source>
</evidence>
<keyword evidence="6 9" id="KW-1133">Transmembrane helix</keyword>
<comment type="subcellular location">
    <subcellularLocation>
        <location evidence="1">Cell membrane</location>
        <topology evidence="1">Multi-pass membrane protein</topology>
    </subcellularLocation>
</comment>
<feature type="transmembrane region" description="Helical" evidence="9">
    <location>
        <begin position="239"/>
        <end position="261"/>
    </location>
</feature>
<dbReference type="PANTHER" id="PTHR21716:SF53">
    <property type="entry name" value="PERMEASE PERM-RELATED"/>
    <property type="match status" value="1"/>
</dbReference>
<proteinExistence type="inferred from homology"/>
<keyword evidence="7 9" id="KW-0472">Membrane</keyword>
<name>A0ABP9JVE1_9NOCA</name>
<dbReference type="Proteomes" id="UP001500603">
    <property type="component" value="Unassembled WGS sequence"/>
</dbReference>
<dbReference type="InterPro" id="IPR002549">
    <property type="entry name" value="AI-2E-like"/>
</dbReference>
<keyword evidence="3" id="KW-0813">Transport</keyword>
<comment type="similarity">
    <text evidence="2">Belongs to the autoinducer-2 exporter (AI-2E) (TC 2.A.86) family.</text>
</comment>
<evidence type="ECO:0000256" key="3">
    <source>
        <dbReference type="ARBA" id="ARBA00022448"/>
    </source>
</evidence>
<evidence type="ECO:0000256" key="8">
    <source>
        <dbReference type="SAM" id="MobiDB-lite"/>
    </source>
</evidence>
<protein>
    <submittedName>
        <fullName evidence="10">AI-2E family transporter</fullName>
    </submittedName>
</protein>
<feature type="transmembrane region" description="Helical" evidence="9">
    <location>
        <begin position="35"/>
        <end position="53"/>
    </location>
</feature>
<feature type="transmembrane region" description="Helical" evidence="9">
    <location>
        <begin position="65"/>
        <end position="86"/>
    </location>
</feature>
<keyword evidence="11" id="KW-1185">Reference proteome</keyword>
<feature type="transmembrane region" description="Helical" evidence="9">
    <location>
        <begin position="268"/>
        <end position="284"/>
    </location>
</feature>